<evidence type="ECO:0000256" key="12">
    <source>
        <dbReference type="SAM" id="MobiDB-lite"/>
    </source>
</evidence>
<evidence type="ECO:0000259" key="14">
    <source>
        <dbReference type="PROSITE" id="PS50878"/>
    </source>
</evidence>
<evidence type="ECO:0000256" key="8">
    <source>
        <dbReference type="ARBA" id="ARBA00022932"/>
    </source>
</evidence>
<feature type="region of interest" description="Disordered" evidence="12">
    <location>
        <begin position="1962"/>
        <end position="1984"/>
    </location>
</feature>
<feature type="non-terminal residue" evidence="16">
    <location>
        <position position="3343"/>
    </location>
</feature>
<dbReference type="SUPFAM" id="SSF56672">
    <property type="entry name" value="DNA/RNA polymerases"/>
    <property type="match status" value="2"/>
</dbReference>
<keyword evidence="11" id="KW-0862">Zinc</keyword>
<dbReference type="Pfam" id="PF17921">
    <property type="entry name" value="Integrase_H2C2"/>
    <property type="match status" value="1"/>
</dbReference>
<dbReference type="SMART" id="SM00343">
    <property type="entry name" value="ZnF_C2HC"/>
    <property type="match status" value="2"/>
</dbReference>
<dbReference type="Gene3D" id="3.30.70.270">
    <property type="match status" value="1"/>
</dbReference>
<evidence type="ECO:0000256" key="6">
    <source>
        <dbReference type="ARBA" id="ARBA00022908"/>
    </source>
</evidence>
<keyword evidence="7" id="KW-0695">RNA-directed DNA polymerase</keyword>
<dbReference type="InterPro" id="IPR041588">
    <property type="entry name" value="Integrase_H2C2"/>
</dbReference>
<keyword evidence="9" id="KW-0238">DNA-binding</keyword>
<dbReference type="Gene3D" id="1.10.340.70">
    <property type="match status" value="1"/>
</dbReference>
<gene>
    <name evidence="16" type="ORF">Tci_061555</name>
</gene>
<evidence type="ECO:0000256" key="2">
    <source>
        <dbReference type="ARBA" id="ARBA00022723"/>
    </source>
</evidence>
<organism evidence="16">
    <name type="scientific">Tanacetum cinerariifolium</name>
    <name type="common">Dalmatian daisy</name>
    <name type="synonym">Chrysanthemum cinerariifolium</name>
    <dbReference type="NCBI Taxonomy" id="118510"/>
    <lineage>
        <taxon>Eukaryota</taxon>
        <taxon>Viridiplantae</taxon>
        <taxon>Streptophyta</taxon>
        <taxon>Embryophyta</taxon>
        <taxon>Tracheophyta</taxon>
        <taxon>Spermatophyta</taxon>
        <taxon>Magnoliopsida</taxon>
        <taxon>eudicotyledons</taxon>
        <taxon>Gunneridae</taxon>
        <taxon>Pentapetalae</taxon>
        <taxon>asterids</taxon>
        <taxon>campanulids</taxon>
        <taxon>Asterales</taxon>
        <taxon>Asteraceae</taxon>
        <taxon>Asteroideae</taxon>
        <taxon>Anthemideae</taxon>
        <taxon>Anthemidinae</taxon>
        <taxon>Tanacetum</taxon>
    </lineage>
</organism>
<evidence type="ECO:0000256" key="5">
    <source>
        <dbReference type="ARBA" id="ARBA00022842"/>
    </source>
</evidence>
<dbReference type="Gene3D" id="3.30.420.10">
    <property type="entry name" value="Ribonuclease H-like superfamily/Ribonuclease H"/>
    <property type="match status" value="4"/>
</dbReference>
<name>A0A6L2NVE0_TANCI</name>
<dbReference type="InterPro" id="IPR036875">
    <property type="entry name" value="Znf_CCHC_sf"/>
</dbReference>
<dbReference type="InterPro" id="IPR013103">
    <property type="entry name" value="RVT_2"/>
</dbReference>
<feature type="compositionally biased region" description="Polar residues" evidence="12">
    <location>
        <begin position="1972"/>
        <end position="1984"/>
    </location>
</feature>
<dbReference type="InterPro" id="IPR050951">
    <property type="entry name" value="Retrovirus_Pol_polyprotein"/>
</dbReference>
<feature type="compositionally biased region" description="Pro residues" evidence="12">
    <location>
        <begin position="275"/>
        <end position="290"/>
    </location>
</feature>
<dbReference type="Pfam" id="PF24626">
    <property type="entry name" value="SH3_Tf2-1"/>
    <property type="match status" value="1"/>
</dbReference>
<feature type="domain" description="Integrase catalytic" evidence="15">
    <location>
        <begin position="1"/>
        <end position="119"/>
    </location>
</feature>
<dbReference type="CDD" id="cd09272">
    <property type="entry name" value="RNase_HI_RT_Ty1"/>
    <property type="match status" value="1"/>
</dbReference>
<dbReference type="Pfam" id="PF07727">
    <property type="entry name" value="RVT_2"/>
    <property type="match status" value="1"/>
</dbReference>
<feature type="compositionally biased region" description="Basic residues" evidence="12">
    <location>
        <begin position="1770"/>
        <end position="1781"/>
    </location>
</feature>
<dbReference type="GO" id="GO:0003677">
    <property type="term" value="F:DNA binding"/>
    <property type="evidence" value="ECO:0007669"/>
    <property type="project" value="UniProtKB-KW"/>
</dbReference>
<dbReference type="InterPro" id="IPR001584">
    <property type="entry name" value="Integrase_cat-core"/>
</dbReference>
<sequence>MREIDPMEKLARMYLKEVVARHGIPVSIICDRDPRFTSNFWKSLQKALGTSLDMSTAYHLKINEQNKRTIQTLEDKLCACVIDFGKGWVNHLSLVEFSYNNSYHASIKAEPFEALYGRKCRSRVVRFGKGGKLNLRYVGPFKVLDKVGTISYKLELPQELIRVHNTFHVSNLKKCHSNKPLAVLLDRLHFDDKLHFVEESIEIVDREVKQLKQSRIPLVKVRWNFRRGPEFTWEREDQFRKKYPHLFIKTAPVDGPPVMPEDPYAYVVADFQAPPSPDYMPGSKYPPSPEFVPEFMPAEDDILPAEEQPLPAASSPTTESPGYIDESDPEDNPEEDPKDDPEEDPVDYPANGGDEGDDEDESSDVDEDEDIHIEGDEEEDEYLAPAESIVVALPAIDHAPSAKETRPFETDESTATPPPHHAYCVTARMSIRPRTSISLPSDTDIARLMAIPTSPPSPLSAPLGYKTARLRGRDEREEIPEVDLPLQKRLCTAHTGTYVLGESSAATATRLREPVRDGLYRFVDTVERREGSTPAAMERVAELSTTFDRETSMIYAMIEERQDDQALQRARVNRLFRDMRLHAHTARLMEGEARASHIAWIQSMDASDAARSRVIALRTQVVAERTEIIDLRVADCRFQTTVETEQEEIRELRAAYRKLQAQFIRALTALKSCQTQLTTALGRIQIFKTARVPAQPEYTNGDDCHNSGTGARRTKRVTRECTYPDFMKCKPLNFKGTEGVVELIQWFEKMETVFRISNSSVENQIKFTTCTLLGSALTWWNSYVMTVGPNGAYAITLVDMKKKMTDKYCPRGEMKKLEKLALLCVRMFPEEEDKMERYVSGLSDVIHESVVALKPKTMQEVIKMANKLMKKKNNSWAECQAENKRKVDDTFKSNQSQQQQQNKRQNTGRAYTAGSGEKKPYGGSKPLCPKCNYHHDGPCAPTCYKCNKVGHIARDCKSTTNVNAANNQRGNGTGQKPTCYECGFQGHFRKDCPKFKNNNRGMQGGNAIALEKVYAVGRVGKNQDSNVVIVEFQIDLIPGASPIARAPYRLASSEMKELSDKLKELSEKGFIRPSSSPWGEPVLFVKKKDGSFRMCIDYRELNKLTVKNRYPLPWIDDLFDQLQGSSVYSKIDLRSAYRQLRVHEEDIPKTAFRSRHGHYEFQVMPFGLTNAPTIFMDVMNRVYKLCLDEFVIVFIDDILIYLRTRRNTKNILRTKCMVFRDHKSLQHILDQKELNMRQCHWLELLSDYDCEIRYHPGKANTEARKPENIKNENVIGMLVENVKDPEKLRTKKLEPHTDGTLCLNGRSWLPCYGHLRTVIMHESYNSKYSIHPSSDKMYQDMKRLYWWPNMKADIATYVSKCLTCTKVKAEHQRPLGLLVQPKIPEWKWDNITMDFVTKLPKSSQGYNTIWVIVDRLTKSAIFVPIRETDSIEKLARMYLKEALGTSLDMSTAYHPETNEQSERTIQTLEDMLHDFGEAQLLGPELIQETTEKIIQIKQRMQAAHDRQKSYTDLKRKPMKFQIGDSFMLKVSPWKGVVRFGKGGEVKPVHNTFHVSNLKKCHADEPLAVSLDGLHFDDKLYFVEEPIDIMDREVKRLKYVVPTCRVVVPTGRYVVPAVKARFGGNAESKKMRKSMLKQEFLEFRIGKAEGLHKGYDRMQKILSQLNQLKAKPEDEDINLKFLRALPSSWSLVTLTLKTKGGLELLSFDDLYYKLKTLEVDVKGYTTFSSSQSGPSHSAFVSATSASKKMSYGDSSSYSSSTTYSAPSNSKTRSHRSGNKAGRKINFDKKESARFNKKKEEESEALITVDTLVDWTDHDGKSDGVIASNEFGMIAACDTEDAIKEGAAKIYNLITGADTKEANTAGDAEEFALMGVPSESEDVEGKPLFHRFAKADNMKAVPPPLSGDYTSLSDHSDLDESQMSYGTKSSTSSDSKSVSNDFISCDDSDKSSEVNTNDFALSDSSLKSLEPKPNDSTSCASTSSVFTSENEAEIESNVGKPIQEPIIVYGTHLIKDCDFYEKQMANKTVGIGVGLVHCRNKVNHQNQFVPQVVLLRTSKVNIPPGRPQPVPTGKQKCLHQFLLENLFSAAEDEGIFDSSCSRSMTGNKERLDDFQELQGGKVTFKGSEDTECLVLSKDFKILDESMVVLRVPRKHNLYTINLNNLCPRGINREYSNSRTPQQNRVAERKNRTLIEAARTMLADSKLPTMFWTDAVRIACYVLNRVSVTRPYNKTPYALLTGNIPSVSHFKPFGCHVTILNTSDHLGKFDGKADEGYIVGYSVSNKVYRVYNVPNKRVEETMNLRFLKVKPNVQGLGHEWYFDLDYLTDTLGYKHVQANQSAGTHEAVTNPVDTSGDEVDDSPLNSADEIFQKELKRLKGRAQRATSDTDSLGLGFANVAAEFQSQASAKTVPPGCIPVAAGNVLVLPGSLPVPTGSIPVPSSSIVISTNNVPVHTSSFTDSFFDDEPTTRFPTSTVEVSPVETTRINTIHPQSLIIRDPTSAVQTRSKVKQTTTGDSAFISSMYDQQRDNHTNLQHCLFACFLSEVEQRSVAQTLEDPSWVDAMQEKCNSSSFRISFLYRRIDDEVYVTQPKGFMDPQHPKKVYKVVKALYGLHQAPRAWYATLSTFLLKHGYKRGTIDKTFFLKKNNKDIILIQVYVDGIIFGSTKKAWCDEFEALMKGEFQMSAVEELTFFLGLQVQQRPDGIFINQDKYVQEILNKFDLGSIRTTTTPYEATKPKSKNESDSSINVHLYRSMIGSLMYLTALRPDIMFAVSACLRNQVTPTTSNLEAVKKIFKYLKGQPKLGLWYPKESPLVLEAYSDSDYAGANKDRKSTTGGCQFLGRRWISWECKKQTIVATSSTKAEYVAAANCCGQYKFPLLVKIVATARRNVKPLPEVCTAIIVKEKPSVKDDNPDLSFHQVVSEPGRNFDLKRISFNSHFTFIVQFTKGNGSSISHSFQIPVLDTGKFEQWQFQIQQYLQHEHYALWEVIEFGDSYKVPINTDLDNTTTRKDNEQSRRTVTITTEDMQRKKNDLRFSKYKTAKELWAAILKTFGGNEATKKRKKNILKQQYGNFKAEGSETLEQTFNRLQVIVSQLQFMDVEVEKDDLNQKFLTSLAPEWLMQIINMAFISSSKNSSENEDGSIAYVSTYSTIFPTASASVATISQDTTSSGRGLERRLAYKDQMWQGLTNQKLSASTVTRWVISYMENEGEDHAIVADVEAPTEFTLMANTESKVFDNSFCSNDCKKNNVSLNSKIKDLTGVGYNVVPPAAADLYLSPKKDLSWTGLPEFVDDTVTDYSRPSPTVASTSAEGQNKYSFTFEDVASPNTPKPFVKFVKPKDSQSE</sequence>
<dbReference type="SUPFAM" id="SSF57756">
    <property type="entry name" value="Retrovirus zinc finger-like domains"/>
    <property type="match status" value="1"/>
</dbReference>
<keyword evidence="8" id="KW-0548">Nucleotidyltransferase</keyword>
<feature type="compositionally biased region" description="Low complexity" evidence="12">
    <location>
        <begin position="892"/>
        <end position="905"/>
    </location>
</feature>
<dbReference type="EMBL" id="BKCJ010009992">
    <property type="protein sequence ID" value="GEU89577.1"/>
    <property type="molecule type" value="Genomic_DNA"/>
</dbReference>
<feature type="domain" description="CCHC-type" evidence="13">
    <location>
        <begin position="943"/>
        <end position="958"/>
    </location>
</feature>
<dbReference type="InterPro" id="IPR043502">
    <property type="entry name" value="DNA/RNA_pol_sf"/>
</dbReference>
<keyword evidence="8" id="KW-0808">Transferase</keyword>
<feature type="region of interest" description="Disordered" evidence="12">
    <location>
        <begin position="887"/>
        <end position="921"/>
    </location>
</feature>
<keyword evidence="6" id="KW-0229">DNA integration</keyword>
<dbReference type="SUPFAM" id="SSF53098">
    <property type="entry name" value="Ribonuclease H-like"/>
    <property type="match status" value="3"/>
</dbReference>
<evidence type="ECO:0000256" key="4">
    <source>
        <dbReference type="ARBA" id="ARBA00022801"/>
    </source>
</evidence>
<keyword evidence="4" id="KW-0378">Hydrolase</keyword>
<dbReference type="Pfam" id="PF00078">
    <property type="entry name" value="RVT_1"/>
    <property type="match status" value="1"/>
</dbReference>
<dbReference type="Gene3D" id="4.10.60.10">
    <property type="entry name" value="Zinc finger, CCHC-type"/>
    <property type="match status" value="1"/>
</dbReference>
<dbReference type="GO" id="GO:0008270">
    <property type="term" value="F:zinc ion binding"/>
    <property type="evidence" value="ECO:0007669"/>
    <property type="project" value="UniProtKB-KW"/>
</dbReference>
<dbReference type="Pfam" id="PF25597">
    <property type="entry name" value="SH3_retrovirus"/>
    <property type="match status" value="1"/>
</dbReference>
<dbReference type="GO" id="GO:0006310">
    <property type="term" value="P:DNA recombination"/>
    <property type="evidence" value="ECO:0007669"/>
    <property type="project" value="UniProtKB-KW"/>
</dbReference>
<evidence type="ECO:0000256" key="11">
    <source>
        <dbReference type="PROSITE-ProRule" id="PRU00047"/>
    </source>
</evidence>
<evidence type="ECO:0000256" key="7">
    <source>
        <dbReference type="ARBA" id="ARBA00022918"/>
    </source>
</evidence>
<dbReference type="InterPro" id="IPR000477">
    <property type="entry name" value="RT_dom"/>
</dbReference>
<evidence type="ECO:0000259" key="15">
    <source>
        <dbReference type="PROSITE" id="PS50994"/>
    </source>
</evidence>
<keyword evidence="3" id="KW-0064">Aspartyl protease</keyword>
<evidence type="ECO:0000259" key="13">
    <source>
        <dbReference type="PROSITE" id="PS50158"/>
    </source>
</evidence>
<evidence type="ECO:0000256" key="1">
    <source>
        <dbReference type="ARBA" id="ARBA00022670"/>
    </source>
</evidence>
<comment type="caution">
    <text evidence="16">The sequence shown here is derived from an EMBL/GenBank/DDBJ whole genome shotgun (WGS) entry which is preliminary data.</text>
</comment>
<evidence type="ECO:0000313" key="16">
    <source>
        <dbReference type="EMBL" id="GEU89577.1"/>
    </source>
</evidence>
<dbReference type="PROSITE" id="PS50994">
    <property type="entry name" value="INTEGRASE"/>
    <property type="match status" value="2"/>
</dbReference>
<feature type="compositionally biased region" description="Low complexity" evidence="12">
    <location>
        <begin position="1919"/>
        <end position="1939"/>
    </location>
</feature>
<feature type="region of interest" description="Disordered" evidence="12">
    <location>
        <begin position="308"/>
        <end position="369"/>
    </location>
</feature>
<dbReference type="GO" id="GO:0006508">
    <property type="term" value="P:proteolysis"/>
    <property type="evidence" value="ECO:0007669"/>
    <property type="project" value="UniProtKB-KW"/>
</dbReference>
<dbReference type="InterPro" id="IPR043128">
    <property type="entry name" value="Rev_trsase/Diguanyl_cyclase"/>
</dbReference>
<feature type="compositionally biased region" description="Acidic residues" evidence="12">
    <location>
        <begin position="354"/>
        <end position="369"/>
    </location>
</feature>
<evidence type="ECO:0000256" key="9">
    <source>
        <dbReference type="ARBA" id="ARBA00023125"/>
    </source>
</evidence>
<feature type="compositionally biased region" description="Low complexity" evidence="12">
    <location>
        <begin position="1749"/>
        <end position="1769"/>
    </location>
</feature>
<keyword evidence="10" id="KW-0233">DNA recombination</keyword>
<evidence type="ECO:0000256" key="10">
    <source>
        <dbReference type="ARBA" id="ARBA00023172"/>
    </source>
</evidence>
<feature type="domain" description="Reverse transcriptase" evidence="14">
    <location>
        <begin position="1066"/>
        <end position="1246"/>
    </location>
</feature>
<evidence type="ECO:0000256" key="3">
    <source>
        <dbReference type="ARBA" id="ARBA00022750"/>
    </source>
</evidence>
<feature type="compositionally biased region" description="Acidic residues" evidence="12">
    <location>
        <begin position="325"/>
        <end position="346"/>
    </location>
</feature>
<dbReference type="PANTHER" id="PTHR37984">
    <property type="entry name" value="PROTEIN CBG26694"/>
    <property type="match status" value="1"/>
</dbReference>
<dbReference type="Gene3D" id="3.10.10.10">
    <property type="entry name" value="HIV Type 1 Reverse Transcriptase, subunit A, domain 1"/>
    <property type="match status" value="1"/>
</dbReference>
<dbReference type="GO" id="GO:0004190">
    <property type="term" value="F:aspartic-type endopeptidase activity"/>
    <property type="evidence" value="ECO:0007669"/>
    <property type="project" value="UniProtKB-KW"/>
</dbReference>
<feature type="region of interest" description="Disordered" evidence="12">
    <location>
        <begin position="1901"/>
        <end position="1939"/>
    </location>
</feature>
<feature type="region of interest" description="Disordered" evidence="12">
    <location>
        <begin position="275"/>
        <end position="295"/>
    </location>
</feature>
<feature type="region of interest" description="Disordered" evidence="12">
    <location>
        <begin position="400"/>
        <end position="420"/>
    </location>
</feature>
<dbReference type="Pfam" id="PF14223">
    <property type="entry name" value="Retrotran_gag_2"/>
    <property type="match status" value="2"/>
</dbReference>
<accession>A0A6L2NVE0</accession>
<feature type="domain" description="CCHC-type" evidence="13">
    <location>
        <begin position="979"/>
        <end position="994"/>
    </location>
</feature>
<reference evidence="16" key="1">
    <citation type="journal article" date="2019" name="Sci. Rep.">
        <title>Draft genome of Tanacetum cinerariifolium, the natural source of mosquito coil.</title>
        <authorList>
            <person name="Yamashiro T."/>
            <person name="Shiraishi A."/>
            <person name="Satake H."/>
            <person name="Nakayama K."/>
        </authorList>
    </citation>
    <scope>NUCLEOTIDE SEQUENCE</scope>
</reference>
<dbReference type="PROSITE" id="PS50878">
    <property type="entry name" value="RT_POL"/>
    <property type="match status" value="1"/>
</dbReference>
<keyword evidence="8" id="KW-0239">DNA-directed DNA polymerase</keyword>
<feature type="region of interest" description="Disordered" evidence="12">
    <location>
        <begin position="2337"/>
        <end position="2361"/>
    </location>
</feature>
<keyword evidence="1" id="KW-0645">Protease</keyword>
<proteinExistence type="predicted"/>
<dbReference type="CDD" id="cd01647">
    <property type="entry name" value="RT_LTR"/>
    <property type="match status" value="1"/>
</dbReference>
<dbReference type="GO" id="GO:0003887">
    <property type="term" value="F:DNA-directed DNA polymerase activity"/>
    <property type="evidence" value="ECO:0007669"/>
    <property type="project" value="UniProtKB-KW"/>
</dbReference>
<keyword evidence="5" id="KW-0460">Magnesium</keyword>
<protein>
    <submittedName>
        <fullName evidence="16">Uncharacterized mitochondrial protein AtMg00810-like</fullName>
    </submittedName>
</protein>
<dbReference type="Pfam" id="PF00098">
    <property type="entry name" value="zf-CCHC"/>
    <property type="match status" value="2"/>
</dbReference>
<dbReference type="InterPro" id="IPR036397">
    <property type="entry name" value="RNaseH_sf"/>
</dbReference>
<dbReference type="InterPro" id="IPR001878">
    <property type="entry name" value="Znf_CCHC"/>
</dbReference>
<keyword evidence="11" id="KW-0863">Zinc-finger</keyword>
<dbReference type="InterPro" id="IPR057670">
    <property type="entry name" value="SH3_retrovirus"/>
</dbReference>
<dbReference type="GO" id="GO:0003964">
    <property type="term" value="F:RNA-directed DNA polymerase activity"/>
    <property type="evidence" value="ECO:0007669"/>
    <property type="project" value="UniProtKB-KW"/>
</dbReference>
<dbReference type="InterPro" id="IPR056924">
    <property type="entry name" value="SH3_Tf2-1"/>
</dbReference>
<dbReference type="InterPro" id="IPR012337">
    <property type="entry name" value="RNaseH-like_sf"/>
</dbReference>
<feature type="compositionally biased region" description="Basic and acidic residues" evidence="12">
    <location>
        <begin position="400"/>
        <end position="409"/>
    </location>
</feature>
<dbReference type="PROSITE" id="PS50158">
    <property type="entry name" value="ZF_CCHC"/>
    <property type="match status" value="2"/>
</dbReference>
<feature type="region of interest" description="Disordered" evidence="12">
    <location>
        <begin position="1749"/>
        <end position="1781"/>
    </location>
</feature>
<keyword evidence="2" id="KW-0479">Metal-binding</keyword>
<feature type="domain" description="Integrase catalytic" evidence="15">
    <location>
        <begin position="2167"/>
        <end position="2241"/>
    </location>
</feature>
<dbReference type="GO" id="GO:0015074">
    <property type="term" value="P:DNA integration"/>
    <property type="evidence" value="ECO:0007669"/>
    <property type="project" value="UniProtKB-KW"/>
</dbReference>
<dbReference type="PANTHER" id="PTHR37984:SF5">
    <property type="entry name" value="PROTEIN NYNRIN-LIKE"/>
    <property type="match status" value="1"/>
</dbReference>